<feature type="compositionally biased region" description="Polar residues" evidence="1">
    <location>
        <begin position="25"/>
        <end position="38"/>
    </location>
</feature>
<dbReference type="InterPro" id="IPR046539">
    <property type="entry name" value="DUF6604"/>
</dbReference>
<dbReference type="AlphaFoldDB" id="A0A4S2MSH1"/>
<feature type="compositionally biased region" description="Acidic residues" evidence="1">
    <location>
        <begin position="925"/>
        <end position="962"/>
    </location>
</feature>
<dbReference type="PANTHER" id="PTHR38795:SF1">
    <property type="entry name" value="DUF6604 DOMAIN-CONTAINING PROTEIN"/>
    <property type="match status" value="1"/>
</dbReference>
<sequence length="1123" mass="127821">MSTPAASADNPSSPPREVSEEDTQDPTPESSSKFTQSYTRYKTDLQTVLKWVHETVAGLEDSAKGYPELTEPPPVSVLLPSSKISSNQLRSYAKKIAESSIKPPQKIHTSFNHLFMCRRKVALHYAEDTTITVGAKAHRRTLDVLYGIHEMLFPRDDETETPNSTATLASENGEEGDDNQPSTAEGPLENKFLAQVASQFEAYGNGVEPEEDLEGFYPPLSMFPAEDYELLEEDFTVPETDELPDDATYRNMNLEIAVTFFFLDLADLRSYLNQEWREAEPVGKVDTPVAAIVSNVAVAAIKQLASELFLEFSESNATGRHITVVKDLYAVLDSCTQKRKLSMNRQVELKEKHMEHTFRVVDELVKNITPAHKLPVVDEISIRPHGEENKFTFGSHRLHLSPIERFKRDRYLLRTSLSDINILMRPMFPYGSKTPDTTPQGMHKWLQLLLFLDINSIRASNGFLGFYDCGNMRDILKLALAEIECGLPDHRPREELAGDSHPVDAYPEAVDAMKSLCSHPLYTTEGFLDKVWTTHPWLCGSVIQNCLLGFWQSIAVSPCRLAHMALASAVWSRVKEKWGDQKRTGNIIDDSNWEPHSRILDFLVLKLDQERLDKLSPRWNPDNSMDYYSGLEQAIERISSFGNSLILSHISHYSVDRVGVNLQAMAEHPIVLFKDRPCACSTTTRLPYMPSSDISPPLPLAEFNPTETGFFSFGDMLSYTYAECYPVNLRNNTILTHIHVIGLEELNGDLFVKWNRLSNTLYKSMMRIAEELRPMLCQPDKLGTAGVMKEYDVTPNVAFLAIIAELDLAKYRKENNWTTGQKRIQKFKAKLGRCLENEGWPVWTVNPFLFDRVGLWEEPVELKKEELDRIEEVMKRLVGGDGDADAEKPKEKKRKKKNKRKRRKKKKKTAVGSSKDSEGEKSAEKDEDDEEEGEDDISEEEAHEEEEEEEENEEEEEEEEKEITETELKNEHSKELELKESPPKTPLEDSPQALPEDLPEDHPEDSPEDPPDDPPPETPPKDDPQDTPPEPPEHSPQGRPPPRLESSYFPDLDRYHSLAFTPLNVPLVPDLVNWPLVRPVFVWMGDFLLLVDRAGNSQNNTRGARVLTLPEFVYEELEEEEWE</sequence>
<evidence type="ECO:0000313" key="4">
    <source>
        <dbReference type="Proteomes" id="UP000298138"/>
    </source>
</evidence>
<feature type="compositionally biased region" description="Basic residues" evidence="1">
    <location>
        <begin position="891"/>
        <end position="909"/>
    </location>
</feature>
<feature type="region of interest" description="Disordered" evidence="1">
    <location>
        <begin position="155"/>
        <end position="186"/>
    </location>
</feature>
<reference evidence="3 4" key="1">
    <citation type="submission" date="2019-04" db="EMBL/GenBank/DDBJ databases">
        <title>Comparative genomics and transcriptomics to analyze fruiting body development in filamentous ascomycetes.</title>
        <authorList>
            <consortium name="DOE Joint Genome Institute"/>
            <person name="Lutkenhaus R."/>
            <person name="Traeger S."/>
            <person name="Breuer J."/>
            <person name="Kuo A."/>
            <person name="Lipzen A."/>
            <person name="Pangilinan J."/>
            <person name="Dilworth D."/>
            <person name="Sandor L."/>
            <person name="Poggeler S."/>
            <person name="Barry K."/>
            <person name="Grigoriev I.V."/>
            <person name="Nowrousian M."/>
        </authorList>
    </citation>
    <scope>NUCLEOTIDE SEQUENCE [LARGE SCALE GENOMIC DNA]</scope>
    <source>
        <strain evidence="3 4">CBS 389.68</strain>
    </source>
</reference>
<feature type="compositionally biased region" description="Low complexity" evidence="1">
    <location>
        <begin position="1"/>
        <end position="11"/>
    </location>
</feature>
<evidence type="ECO:0000259" key="2">
    <source>
        <dbReference type="Pfam" id="PF20253"/>
    </source>
</evidence>
<dbReference type="Pfam" id="PF20253">
    <property type="entry name" value="DUF6604"/>
    <property type="match status" value="1"/>
</dbReference>
<feature type="compositionally biased region" description="Acidic residues" evidence="1">
    <location>
        <begin position="1006"/>
        <end position="1015"/>
    </location>
</feature>
<keyword evidence="4" id="KW-1185">Reference proteome</keyword>
<dbReference type="PANTHER" id="PTHR38795">
    <property type="entry name" value="DUF6604 DOMAIN-CONTAINING PROTEIN"/>
    <property type="match status" value="1"/>
</dbReference>
<gene>
    <name evidence="3" type="ORF">EX30DRAFT_365584</name>
</gene>
<feature type="region of interest" description="Disordered" evidence="1">
    <location>
        <begin position="1"/>
        <end position="38"/>
    </location>
</feature>
<protein>
    <recommendedName>
        <fullName evidence="2">DUF6604 domain-containing protein</fullName>
    </recommendedName>
</protein>
<name>A0A4S2MSH1_9PEZI</name>
<feature type="region of interest" description="Disordered" evidence="1">
    <location>
        <begin position="880"/>
        <end position="1049"/>
    </location>
</feature>
<feature type="domain" description="DUF6604" evidence="2">
    <location>
        <begin position="40"/>
        <end position="309"/>
    </location>
</feature>
<organism evidence="3 4">
    <name type="scientific">Ascodesmis nigricans</name>
    <dbReference type="NCBI Taxonomy" id="341454"/>
    <lineage>
        <taxon>Eukaryota</taxon>
        <taxon>Fungi</taxon>
        <taxon>Dikarya</taxon>
        <taxon>Ascomycota</taxon>
        <taxon>Pezizomycotina</taxon>
        <taxon>Pezizomycetes</taxon>
        <taxon>Pezizales</taxon>
        <taxon>Ascodesmidaceae</taxon>
        <taxon>Ascodesmis</taxon>
    </lineage>
</organism>
<feature type="compositionally biased region" description="Basic and acidic residues" evidence="1">
    <location>
        <begin position="963"/>
        <end position="982"/>
    </location>
</feature>
<accession>A0A4S2MSH1</accession>
<dbReference type="Proteomes" id="UP000298138">
    <property type="component" value="Unassembled WGS sequence"/>
</dbReference>
<dbReference type="EMBL" id="ML220136">
    <property type="protein sequence ID" value="TGZ78878.1"/>
    <property type="molecule type" value="Genomic_DNA"/>
</dbReference>
<feature type="compositionally biased region" description="Polar residues" evidence="1">
    <location>
        <begin position="161"/>
        <end position="170"/>
    </location>
</feature>
<dbReference type="InParanoid" id="A0A4S2MSH1"/>
<evidence type="ECO:0000256" key="1">
    <source>
        <dbReference type="SAM" id="MobiDB-lite"/>
    </source>
</evidence>
<feature type="compositionally biased region" description="Basic and acidic residues" evidence="1">
    <location>
        <begin position="915"/>
        <end position="924"/>
    </location>
</feature>
<proteinExistence type="predicted"/>
<evidence type="ECO:0000313" key="3">
    <source>
        <dbReference type="EMBL" id="TGZ78878.1"/>
    </source>
</evidence>